<gene>
    <name evidence="9" type="ORF">P154DRAFT_568982</name>
</gene>
<dbReference type="Gene3D" id="1.20.1250.20">
    <property type="entry name" value="MFS general substrate transporter like domains"/>
    <property type="match status" value="1"/>
</dbReference>
<dbReference type="PANTHER" id="PTHR23501:SF193">
    <property type="entry name" value="MULTIDRUG TRANSPORTER, PUTATIVE (AFU_ORTHOLOGUE AFUA_8G00940)-RELATED"/>
    <property type="match status" value="1"/>
</dbReference>
<feature type="compositionally biased region" description="Polar residues" evidence="6">
    <location>
        <begin position="24"/>
        <end position="34"/>
    </location>
</feature>
<evidence type="ECO:0000256" key="7">
    <source>
        <dbReference type="SAM" id="Phobius"/>
    </source>
</evidence>
<evidence type="ECO:0000256" key="1">
    <source>
        <dbReference type="ARBA" id="ARBA00004141"/>
    </source>
</evidence>
<feature type="transmembrane region" description="Helical" evidence="7">
    <location>
        <begin position="201"/>
        <end position="221"/>
    </location>
</feature>
<sequence>MSKIGNCPAGSGKGFATNPDDSSRGVSQDALQQSGRSSHLNVIYAIYQQLGRAGDADDLAIMLRVSGSPDKPGCGRLGAALGPYQFSKSTLMHPSTNNDPRESHEEKTSENSKLGSAFEDEKAPEDQFMSGAKLHILIFGLGLAVFIMALDMSILTTAIPIITEKFQSTADIGWYFGGYLLTACSLQPLSGKLYANFSLKWTFLSFFLIFELGSVLSGAATSSTMLIVGRAIAGVGAAGLMSGTLSIVAVVVSLRMRALYTGILSSLFGISTIAGPLLGGAFTQHVSWRWIFYINLPIGGVTIGALMFFFNPPTRVVETDAVVDRIKRLDIIGSLLFIPAVIMILMGLQWGGVTYAWSSSVIIGLFVGAGVILIIFAFWQWHAGDMAMIPPSILLQRTVLWASIAAMFAMGAQVILSLWLPEWFQAVKGDTPVQSGVKLLPAMLAQVVSSILSGVLITKLGYFNPWLLAGTALMSIGSGLISSFEPNTGSSYWIGYQVIYGFGAGMFLTAPIVAVQAVLSAAQTPVGISTVTFFQMFGGALFSGISQTIFNEQLVKELVKNIPGVNIGKLLAAGTAGVHKVVSPEELVGVVRSYNTAILDTFYLGAAVTAIAFFCAFGLEWVSVKGKNLLASEAV</sequence>
<dbReference type="InterPro" id="IPR036259">
    <property type="entry name" value="MFS_trans_sf"/>
</dbReference>
<organism evidence="9 10">
    <name type="scientific">Amniculicola lignicola CBS 123094</name>
    <dbReference type="NCBI Taxonomy" id="1392246"/>
    <lineage>
        <taxon>Eukaryota</taxon>
        <taxon>Fungi</taxon>
        <taxon>Dikarya</taxon>
        <taxon>Ascomycota</taxon>
        <taxon>Pezizomycotina</taxon>
        <taxon>Dothideomycetes</taxon>
        <taxon>Pleosporomycetidae</taxon>
        <taxon>Pleosporales</taxon>
        <taxon>Amniculicolaceae</taxon>
        <taxon>Amniculicola</taxon>
    </lineage>
</organism>
<feature type="transmembrane region" description="Helical" evidence="7">
    <location>
        <begin position="290"/>
        <end position="310"/>
    </location>
</feature>
<name>A0A6A5X5H1_9PLEO</name>
<keyword evidence="4 7" id="KW-1133">Transmembrane helix</keyword>
<keyword evidence="10" id="KW-1185">Reference proteome</keyword>
<dbReference type="EMBL" id="ML977556">
    <property type="protein sequence ID" value="KAF2008162.1"/>
    <property type="molecule type" value="Genomic_DNA"/>
</dbReference>
<feature type="transmembrane region" description="Helical" evidence="7">
    <location>
        <begin position="602"/>
        <end position="622"/>
    </location>
</feature>
<dbReference type="AlphaFoldDB" id="A0A6A5X5H1"/>
<comment type="subcellular location">
    <subcellularLocation>
        <location evidence="1">Membrane</location>
        <topology evidence="1">Multi-pass membrane protein</topology>
    </subcellularLocation>
</comment>
<feature type="domain" description="Major facilitator superfamily (MFS) profile" evidence="8">
    <location>
        <begin position="137"/>
        <end position="624"/>
    </location>
</feature>
<comment type="similarity">
    <text evidence="2">Belongs to the major facilitator superfamily. TCR/Tet family.</text>
</comment>
<dbReference type="Pfam" id="PF07690">
    <property type="entry name" value="MFS_1"/>
    <property type="match status" value="1"/>
</dbReference>
<evidence type="ECO:0000313" key="10">
    <source>
        <dbReference type="Proteomes" id="UP000799779"/>
    </source>
</evidence>
<evidence type="ECO:0000313" key="9">
    <source>
        <dbReference type="EMBL" id="KAF2008162.1"/>
    </source>
</evidence>
<feature type="transmembrane region" description="Helical" evidence="7">
    <location>
        <begin position="531"/>
        <end position="550"/>
    </location>
</feature>
<feature type="transmembrane region" description="Helical" evidence="7">
    <location>
        <begin position="259"/>
        <end position="278"/>
    </location>
</feature>
<keyword evidence="5 7" id="KW-0472">Membrane</keyword>
<evidence type="ECO:0000256" key="4">
    <source>
        <dbReference type="ARBA" id="ARBA00022989"/>
    </source>
</evidence>
<feature type="transmembrane region" description="Helical" evidence="7">
    <location>
        <begin position="465"/>
        <end position="484"/>
    </location>
</feature>
<evidence type="ECO:0000256" key="2">
    <source>
        <dbReference type="ARBA" id="ARBA00007520"/>
    </source>
</evidence>
<evidence type="ECO:0000256" key="6">
    <source>
        <dbReference type="SAM" id="MobiDB-lite"/>
    </source>
</evidence>
<dbReference type="CDD" id="cd17502">
    <property type="entry name" value="MFS_Azr1_MDR_like"/>
    <property type="match status" value="1"/>
</dbReference>
<feature type="transmembrane region" description="Helical" evidence="7">
    <location>
        <begin position="331"/>
        <end position="350"/>
    </location>
</feature>
<evidence type="ECO:0000256" key="5">
    <source>
        <dbReference type="ARBA" id="ARBA00023136"/>
    </source>
</evidence>
<feature type="transmembrane region" description="Helical" evidence="7">
    <location>
        <begin position="227"/>
        <end position="252"/>
    </location>
</feature>
<feature type="transmembrane region" description="Helical" evidence="7">
    <location>
        <begin position="356"/>
        <end position="379"/>
    </location>
</feature>
<dbReference type="GO" id="GO:0022857">
    <property type="term" value="F:transmembrane transporter activity"/>
    <property type="evidence" value="ECO:0007669"/>
    <property type="project" value="InterPro"/>
</dbReference>
<proteinExistence type="inferred from homology"/>
<feature type="compositionally biased region" description="Basic and acidic residues" evidence="6">
    <location>
        <begin position="99"/>
        <end position="110"/>
    </location>
</feature>
<feature type="transmembrane region" description="Helical" evidence="7">
    <location>
        <begin position="136"/>
        <end position="160"/>
    </location>
</feature>
<feature type="transmembrane region" description="Helical" evidence="7">
    <location>
        <begin position="172"/>
        <end position="189"/>
    </location>
</feature>
<dbReference type="Proteomes" id="UP000799779">
    <property type="component" value="Unassembled WGS sequence"/>
</dbReference>
<feature type="region of interest" description="Disordered" evidence="6">
    <location>
        <begin position="1"/>
        <end position="34"/>
    </location>
</feature>
<dbReference type="OrthoDB" id="10021397at2759"/>
<dbReference type="GO" id="GO:0005886">
    <property type="term" value="C:plasma membrane"/>
    <property type="evidence" value="ECO:0007669"/>
    <property type="project" value="TreeGrafter"/>
</dbReference>
<evidence type="ECO:0000259" key="8">
    <source>
        <dbReference type="PROSITE" id="PS50850"/>
    </source>
</evidence>
<feature type="transmembrane region" description="Helical" evidence="7">
    <location>
        <begin position="399"/>
        <end position="419"/>
    </location>
</feature>
<reference evidence="9" key="1">
    <citation type="journal article" date="2020" name="Stud. Mycol.">
        <title>101 Dothideomycetes genomes: a test case for predicting lifestyles and emergence of pathogens.</title>
        <authorList>
            <person name="Haridas S."/>
            <person name="Albert R."/>
            <person name="Binder M."/>
            <person name="Bloem J."/>
            <person name="Labutti K."/>
            <person name="Salamov A."/>
            <person name="Andreopoulos B."/>
            <person name="Baker S."/>
            <person name="Barry K."/>
            <person name="Bills G."/>
            <person name="Bluhm B."/>
            <person name="Cannon C."/>
            <person name="Castanera R."/>
            <person name="Culley D."/>
            <person name="Daum C."/>
            <person name="Ezra D."/>
            <person name="Gonzalez J."/>
            <person name="Henrissat B."/>
            <person name="Kuo A."/>
            <person name="Liang C."/>
            <person name="Lipzen A."/>
            <person name="Lutzoni F."/>
            <person name="Magnuson J."/>
            <person name="Mondo S."/>
            <person name="Nolan M."/>
            <person name="Ohm R."/>
            <person name="Pangilinan J."/>
            <person name="Park H.-J."/>
            <person name="Ramirez L."/>
            <person name="Alfaro M."/>
            <person name="Sun H."/>
            <person name="Tritt A."/>
            <person name="Yoshinaga Y."/>
            <person name="Zwiers L.-H."/>
            <person name="Turgeon B."/>
            <person name="Goodwin S."/>
            <person name="Spatafora J."/>
            <person name="Crous P."/>
            <person name="Grigoriev I."/>
        </authorList>
    </citation>
    <scope>NUCLEOTIDE SEQUENCE</scope>
    <source>
        <strain evidence="9">CBS 123094</strain>
    </source>
</reference>
<dbReference type="InterPro" id="IPR020846">
    <property type="entry name" value="MFS_dom"/>
</dbReference>
<dbReference type="PANTHER" id="PTHR23501">
    <property type="entry name" value="MAJOR FACILITATOR SUPERFAMILY"/>
    <property type="match status" value="1"/>
</dbReference>
<feature type="transmembrane region" description="Helical" evidence="7">
    <location>
        <begin position="496"/>
        <end position="519"/>
    </location>
</feature>
<dbReference type="PROSITE" id="PS50850">
    <property type="entry name" value="MFS"/>
    <property type="match status" value="1"/>
</dbReference>
<accession>A0A6A5X5H1</accession>
<dbReference type="Gene3D" id="1.20.1720.10">
    <property type="entry name" value="Multidrug resistance protein D"/>
    <property type="match status" value="1"/>
</dbReference>
<keyword evidence="3 7" id="KW-0812">Transmembrane</keyword>
<dbReference type="SUPFAM" id="SSF103473">
    <property type="entry name" value="MFS general substrate transporter"/>
    <property type="match status" value="1"/>
</dbReference>
<dbReference type="InterPro" id="IPR011701">
    <property type="entry name" value="MFS"/>
</dbReference>
<dbReference type="FunFam" id="1.20.1250.20:FF:000196">
    <property type="entry name" value="MFS toxin efflux pump (AflT)"/>
    <property type="match status" value="1"/>
</dbReference>
<feature type="region of interest" description="Disordered" evidence="6">
    <location>
        <begin position="90"/>
        <end position="116"/>
    </location>
</feature>
<evidence type="ECO:0000256" key="3">
    <source>
        <dbReference type="ARBA" id="ARBA00022692"/>
    </source>
</evidence>
<protein>
    <submittedName>
        <fullName evidence="9">MFS general substrate transporter</fullName>
    </submittedName>
</protein>